<evidence type="ECO:0000259" key="3">
    <source>
        <dbReference type="Pfam" id="PF24670"/>
    </source>
</evidence>
<sequence length="1062" mass="122878">MWIHCFSSPLSAPCLLRDSKPPRLTDSTAEEVAVLEVTRRALPEEMWFLMAYNTVLNGLACWGTERGLILCFKMRRFFSLRSSTSNSGNSNTAAPAPNNQKKNVKVPACDGVPNASQSPRETVLKPCNRYLDDEDSLKSLDHRRSLSFSSATTNYGIEEKFLSDFSRSPSNCCNTLNHVGNCPIHCQSSTPERVSRKKRGDLAAVQYTHDVEFDSSGSRENCSSGNSSCGSPVPLRCRASHMSTSNKTEFHDFYIDGEPRVKFNQDHTSHSSGTEVDGCLADKNVLPCPVRPHRVQYMKPMSPTYDKENFRSYSFRETNHFQRRSTQDWAKDDIKLASPSRKTRRNAEKLFQAFSGKFLKPQDYESRTTTTMDDVNDDFSDAQPSLTSNGFSEMHDSEITSSCEDVKDCCTEELTGFQRHKSLHRNAIMDAKVDNIFSTRLQEEETDEELQRKVKELEEKLMLLSEENPEMMKYRSKSSNLTAMPQIIRNINEDRKILALELSSQIRSRLSERFSAKERFKQSKAELDTRTRRLEKEKNEIQSSLERELDRRSNDWSLKLAKFQSEEQRLRERVRELAEQNVALQREISSLKVNEVEAQGRMLNSDRQMNELTACLEDARTKNHDLQQSLSELQDRYSGSEEDRDCLRRCYKEKEKENKELQEVVVKLQRVCSEQEKSISGLRQGYSDDLCKKVIEEGDNISRLQMEQLRLTGVEQLLRKEVESCRLEMESLRHENISLLDRLHGTHNGYGHSFIKLDRQLHARVDYLQTQGLSLLDKNSCYLGDLLEFTKRRWYQQDTSMDFDGFSVDEYILKYQSLKRGIENFRRNLQTILTTLDEKSNLDSLLCRAQTIEDGKPRQLKSQVSEACHFIWTGAYRLEFTGSGVNWDMDSLFSGEYVADCLDEMELNLRAEAILSRVLKENLCSRELEYEQLQADFATSVRARGILQTANQRLQDELSCLTHKMKDLELQMLKKDETISQLHQEMQYSVRDLTSVQSILQNVSQERDQMWEEVRQLRKTNMLMENEVSCLRKKIETLDEDILLKEGQISILKDSMEQFILE</sequence>
<feature type="coiled-coil region" evidence="1">
    <location>
        <begin position="951"/>
        <end position="985"/>
    </location>
</feature>
<reference evidence="4" key="1">
    <citation type="submission" date="2022-05" db="EMBL/GenBank/DDBJ databases">
        <title>The Musa troglodytarum L. genome provides insights into the mechanism of non-climacteric behaviour and enrichment of carotenoids.</title>
        <authorList>
            <person name="Wang J."/>
        </authorList>
    </citation>
    <scope>NUCLEOTIDE SEQUENCE</scope>
    <source>
        <tissue evidence="4">Leaf</tissue>
    </source>
</reference>
<organism evidence="4 5">
    <name type="scientific">Musa troglodytarum</name>
    <name type="common">fe'i banana</name>
    <dbReference type="NCBI Taxonomy" id="320322"/>
    <lineage>
        <taxon>Eukaryota</taxon>
        <taxon>Viridiplantae</taxon>
        <taxon>Streptophyta</taxon>
        <taxon>Embryophyta</taxon>
        <taxon>Tracheophyta</taxon>
        <taxon>Spermatophyta</taxon>
        <taxon>Magnoliopsida</taxon>
        <taxon>Liliopsida</taxon>
        <taxon>Zingiberales</taxon>
        <taxon>Musaceae</taxon>
        <taxon>Musa</taxon>
    </lineage>
</organism>
<feature type="coiled-coil region" evidence="1">
    <location>
        <begin position="1014"/>
        <end position="1041"/>
    </location>
</feature>
<proteinExistence type="predicted"/>
<dbReference type="AlphaFoldDB" id="A0A9E7LDA1"/>
<evidence type="ECO:0000256" key="2">
    <source>
        <dbReference type="SAM" id="MobiDB-lite"/>
    </source>
</evidence>
<keyword evidence="5" id="KW-1185">Reference proteome</keyword>
<keyword evidence="1" id="KW-0175">Coiled coil</keyword>
<dbReference type="OrthoDB" id="1938127at2759"/>
<evidence type="ECO:0000313" key="5">
    <source>
        <dbReference type="Proteomes" id="UP001055439"/>
    </source>
</evidence>
<gene>
    <name evidence="4" type="ORF">MUK42_14229</name>
</gene>
<dbReference type="EMBL" id="CP097511">
    <property type="protein sequence ID" value="URE46294.1"/>
    <property type="molecule type" value="Genomic_DNA"/>
</dbReference>
<dbReference type="Proteomes" id="UP001055439">
    <property type="component" value="Chromosome 9"/>
</dbReference>
<dbReference type="Pfam" id="PF24670">
    <property type="entry name" value="DUF7653"/>
    <property type="match status" value="1"/>
</dbReference>
<feature type="coiled-coil region" evidence="1">
    <location>
        <begin position="517"/>
        <end position="678"/>
    </location>
</feature>
<dbReference type="PANTHER" id="PTHR47491">
    <property type="entry name" value="CAP-GLY DOMAIN LINKER"/>
    <property type="match status" value="1"/>
</dbReference>
<evidence type="ECO:0000313" key="4">
    <source>
        <dbReference type="EMBL" id="URE46294.1"/>
    </source>
</evidence>
<name>A0A9E7LDA1_9LILI</name>
<feature type="coiled-coil region" evidence="1">
    <location>
        <begin position="440"/>
        <end position="467"/>
    </location>
</feature>
<feature type="compositionally biased region" description="Low complexity" evidence="2">
    <location>
        <begin position="83"/>
        <end position="99"/>
    </location>
</feature>
<feature type="domain" description="DUF7653" evidence="3">
    <location>
        <begin position="716"/>
        <end position="840"/>
    </location>
</feature>
<dbReference type="InterPro" id="IPR056070">
    <property type="entry name" value="DUF7653"/>
</dbReference>
<dbReference type="PANTHER" id="PTHR47491:SF5">
    <property type="entry name" value="CAP-GLY DOMAIN LINKER"/>
    <property type="match status" value="1"/>
</dbReference>
<evidence type="ECO:0000256" key="1">
    <source>
        <dbReference type="SAM" id="Coils"/>
    </source>
</evidence>
<protein>
    <recommendedName>
        <fullName evidence="3">DUF7653 domain-containing protein</fullName>
    </recommendedName>
</protein>
<feature type="region of interest" description="Disordered" evidence="2">
    <location>
        <begin position="83"/>
        <end position="103"/>
    </location>
</feature>
<accession>A0A9E7LDA1</accession>